<dbReference type="InterPro" id="IPR012763">
    <property type="entry name" value="DNA_pol_III_sug/sutau_N"/>
</dbReference>
<dbReference type="RefSeq" id="WP_133587310.1">
    <property type="nucleotide sequence ID" value="NZ_CP037953.1"/>
</dbReference>
<evidence type="ECO:0000256" key="5">
    <source>
        <dbReference type="ARBA" id="ARBA00022723"/>
    </source>
</evidence>
<dbReference type="NCBIfam" id="TIGR02397">
    <property type="entry name" value="dnaX_nterm"/>
    <property type="match status" value="1"/>
</dbReference>
<keyword evidence="7" id="KW-0862">Zinc</keyword>
<comment type="subunit">
    <text evidence="11">DNA polymerase III contains a core (composed of alpha, epsilon and theta chains) that associates with a tau subunit. This core dimerizes to form the POLIII' complex. PolIII' associates with the gamma complex (composed of gamma, delta, delta', psi and chi chains) and with the beta chain to form the complete DNA polymerase III complex.</text>
</comment>
<dbReference type="Gene3D" id="1.20.272.10">
    <property type="match status" value="1"/>
</dbReference>
<dbReference type="GO" id="GO:0009360">
    <property type="term" value="C:DNA polymerase III complex"/>
    <property type="evidence" value="ECO:0007669"/>
    <property type="project" value="InterPro"/>
</dbReference>
<dbReference type="Pfam" id="PF12169">
    <property type="entry name" value="DNA_pol3_gamma3"/>
    <property type="match status" value="1"/>
</dbReference>
<dbReference type="EMBL" id="SNYM01000001">
    <property type="protein sequence ID" value="TDQ51374.1"/>
    <property type="molecule type" value="Genomic_DNA"/>
</dbReference>
<dbReference type="PANTHER" id="PTHR11669:SF0">
    <property type="entry name" value="PROTEIN STICHEL-LIKE 2"/>
    <property type="match status" value="1"/>
</dbReference>
<keyword evidence="6 11" id="KW-0547">Nucleotide-binding</keyword>
<dbReference type="GO" id="GO:0046872">
    <property type="term" value="F:metal ion binding"/>
    <property type="evidence" value="ECO:0007669"/>
    <property type="project" value="UniProtKB-KW"/>
</dbReference>
<evidence type="ECO:0000256" key="2">
    <source>
        <dbReference type="ARBA" id="ARBA00022679"/>
    </source>
</evidence>
<dbReference type="SMART" id="SM00382">
    <property type="entry name" value="AAA"/>
    <property type="match status" value="1"/>
</dbReference>
<evidence type="ECO:0000256" key="9">
    <source>
        <dbReference type="ARBA" id="ARBA00022932"/>
    </source>
</evidence>
<evidence type="ECO:0000313" key="14">
    <source>
        <dbReference type="EMBL" id="TDQ51374.1"/>
    </source>
</evidence>
<keyword evidence="9 11" id="KW-0239">DNA-directed DNA polymerase</keyword>
<dbReference type="FunFam" id="1.10.8.60:FF:000013">
    <property type="entry name" value="DNA polymerase III subunit gamma/tau"/>
    <property type="match status" value="1"/>
</dbReference>
<dbReference type="AlphaFoldDB" id="A0A4R6V5B7"/>
<dbReference type="GO" id="GO:0005524">
    <property type="term" value="F:ATP binding"/>
    <property type="evidence" value="ECO:0007669"/>
    <property type="project" value="UniProtKB-KW"/>
</dbReference>
<keyword evidence="15" id="KW-1185">Reference proteome</keyword>
<dbReference type="GO" id="GO:0003887">
    <property type="term" value="F:DNA-directed DNA polymerase activity"/>
    <property type="evidence" value="ECO:0007669"/>
    <property type="project" value="UniProtKB-KW"/>
</dbReference>
<dbReference type="Pfam" id="PF12170">
    <property type="entry name" value="DNA_pol3_tau_5"/>
    <property type="match status" value="1"/>
</dbReference>
<dbReference type="CDD" id="cd18137">
    <property type="entry name" value="HLD_clamp_pol_III_gamma_tau"/>
    <property type="match status" value="1"/>
</dbReference>
<evidence type="ECO:0000256" key="7">
    <source>
        <dbReference type="ARBA" id="ARBA00022833"/>
    </source>
</evidence>
<evidence type="ECO:0000256" key="8">
    <source>
        <dbReference type="ARBA" id="ARBA00022840"/>
    </source>
</evidence>
<dbReference type="InterPro" id="IPR038249">
    <property type="entry name" value="PolIII_tau_V_sf"/>
</dbReference>
<dbReference type="InterPro" id="IPR003593">
    <property type="entry name" value="AAA+_ATPase"/>
</dbReference>
<evidence type="ECO:0000256" key="11">
    <source>
        <dbReference type="RuleBase" id="RU364063"/>
    </source>
</evidence>
<sequence>MSYQVLARKWRPREFTDMVGQSHVLKALTSALSQQRLHHAYLFTGTRGVGKTTVARIFAKALNCEEGVSATPCGQCSACFEVDSGRFVDLIEVDAASRTKVEDTRDLLDNVQYLPTRGRYKVYLIDEVHMLSNSSFNALLKTLEEPPAHVMFLLATTDPQKMPVTVLSRCLQFHLKALTPEQIVARLQHILVAEKIAYDDATLPMVAKAANGSLRDALSLLDQAIAHGQGVLKSDDVRDMLGFVEHTSLAGFVAALCQKDVAATMQAIEAMEAFAPDYLAVLDELLSTLHGAAIVQQLPGSHYADNELCKRLADAIDAETLQLYYQIALHGKRDLPLAPSPREGLEMCALRMLVFAPNENSGTAQRPETPAKKPEAATAPVRQPAPVAAPIAVAAKKAEPVSEPASPTTHVELATANPVATTSEAKPEPIVDKGLCALASQWLAWLDAMKVPGLLDNLARHCALVEQQDDVLALAADHQRIEMLNGTRKSELEQALTQQLGRPIRIEIREPIPEGALTPTQLQKEREAAKRAAAEQSLNNDPRLRELLDLTEGRLLTETIRALN</sequence>
<dbReference type="OrthoDB" id="9810148at2"/>
<dbReference type="Gene3D" id="3.40.50.300">
    <property type="entry name" value="P-loop containing nucleotide triphosphate hydrolases"/>
    <property type="match status" value="1"/>
</dbReference>
<feature type="region of interest" description="Disordered" evidence="12">
    <location>
        <begin position="359"/>
        <end position="383"/>
    </location>
</feature>
<keyword evidence="4 11" id="KW-0235">DNA replication</keyword>
<evidence type="ECO:0000256" key="6">
    <source>
        <dbReference type="ARBA" id="ARBA00022741"/>
    </source>
</evidence>
<dbReference type="NCBIfam" id="NF005942">
    <property type="entry name" value="PRK07994.1"/>
    <property type="match status" value="1"/>
</dbReference>
<evidence type="ECO:0000256" key="3">
    <source>
        <dbReference type="ARBA" id="ARBA00022695"/>
    </source>
</evidence>
<dbReference type="InterPro" id="IPR045085">
    <property type="entry name" value="HLD_clamp_pol_III_gamma_tau"/>
</dbReference>
<dbReference type="InterPro" id="IPR008921">
    <property type="entry name" value="DNA_pol3_clamp-load_cplx_C"/>
</dbReference>
<reference evidence="14 15" key="1">
    <citation type="submission" date="2019-03" db="EMBL/GenBank/DDBJ databases">
        <title>Genomic Encyclopedia of Type Strains, Phase IV (KMG-IV): sequencing the most valuable type-strain genomes for metagenomic binning, comparative biology and taxonomic classification.</title>
        <authorList>
            <person name="Goeker M."/>
        </authorList>
    </citation>
    <scope>NUCLEOTIDE SEQUENCE [LARGE SCALE GENOMIC DNA]</scope>
    <source>
        <strain evidence="14 15">DSM 103792</strain>
    </source>
</reference>
<proteinExistence type="inferred from homology"/>
<name>A0A4R6V5B7_9GAMM</name>
<dbReference type="Proteomes" id="UP000295375">
    <property type="component" value="Unassembled WGS sequence"/>
</dbReference>
<accession>A0A4R6V5B7</accession>
<dbReference type="InterPro" id="IPR050238">
    <property type="entry name" value="DNA_Rep/Repair_Clamp_Loader"/>
</dbReference>
<dbReference type="InterPro" id="IPR022754">
    <property type="entry name" value="DNA_pol_III_gamma-3"/>
</dbReference>
<evidence type="ECO:0000259" key="13">
    <source>
        <dbReference type="SMART" id="SM00382"/>
    </source>
</evidence>
<dbReference type="InterPro" id="IPR001270">
    <property type="entry name" value="ClpA/B"/>
</dbReference>
<organism evidence="14 15">
    <name type="scientific">Permianibacter aggregans</name>
    <dbReference type="NCBI Taxonomy" id="1510150"/>
    <lineage>
        <taxon>Bacteria</taxon>
        <taxon>Pseudomonadati</taxon>
        <taxon>Pseudomonadota</taxon>
        <taxon>Gammaproteobacteria</taxon>
        <taxon>Pseudomonadales</taxon>
        <taxon>Pseudomonadaceae</taxon>
        <taxon>Permianibacter</taxon>
    </lineage>
</organism>
<evidence type="ECO:0000256" key="12">
    <source>
        <dbReference type="SAM" id="MobiDB-lite"/>
    </source>
</evidence>
<dbReference type="Pfam" id="PF22608">
    <property type="entry name" value="DNAX_ATPase_lid"/>
    <property type="match status" value="1"/>
</dbReference>
<evidence type="ECO:0000313" key="15">
    <source>
        <dbReference type="Proteomes" id="UP000295375"/>
    </source>
</evidence>
<dbReference type="InterPro" id="IPR027417">
    <property type="entry name" value="P-loop_NTPase"/>
</dbReference>
<dbReference type="CDD" id="cd00009">
    <property type="entry name" value="AAA"/>
    <property type="match status" value="1"/>
</dbReference>
<dbReference type="InterPro" id="IPR021029">
    <property type="entry name" value="DNA_pol_III_tau_dom-5"/>
</dbReference>
<dbReference type="SUPFAM" id="SSF48019">
    <property type="entry name" value="post-AAA+ oligomerization domain-like"/>
    <property type="match status" value="1"/>
</dbReference>
<dbReference type="Gene3D" id="1.10.8.60">
    <property type="match status" value="1"/>
</dbReference>
<comment type="similarity">
    <text evidence="1 11">Belongs to the DnaX/STICHEL family.</text>
</comment>
<evidence type="ECO:0000256" key="4">
    <source>
        <dbReference type="ARBA" id="ARBA00022705"/>
    </source>
</evidence>
<feature type="domain" description="AAA+ ATPase" evidence="13">
    <location>
        <begin position="37"/>
        <end position="178"/>
    </location>
</feature>
<dbReference type="Gene3D" id="3.30.300.150">
    <property type="entry name" value="DNA polymerase III, tau subunit, domain V"/>
    <property type="match status" value="1"/>
</dbReference>
<dbReference type="FunFam" id="3.40.50.300:FF:000014">
    <property type="entry name" value="DNA polymerase III subunit gamma/tau"/>
    <property type="match status" value="1"/>
</dbReference>
<keyword evidence="2 11" id="KW-0808">Transferase</keyword>
<dbReference type="PRINTS" id="PR00300">
    <property type="entry name" value="CLPPROTEASEA"/>
</dbReference>
<comment type="catalytic activity">
    <reaction evidence="10 11">
        <text>DNA(n) + a 2'-deoxyribonucleoside 5'-triphosphate = DNA(n+1) + diphosphate</text>
        <dbReference type="Rhea" id="RHEA:22508"/>
        <dbReference type="Rhea" id="RHEA-COMP:17339"/>
        <dbReference type="Rhea" id="RHEA-COMP:17340"/>
        <dbReference type="ChEBI" id="CHEBI:33019"/>
        <dbReference type="ChEBI" id="CHEBI:61560"/>
        <dbReference type="ChEBI" id="CHEBI:173112"/>
        <dbReference type="EC" id="2.7.7.7"/>
    </reaction>
</comment>
<gene>
    <name evidence="11" type="primary">dnaX</name>
    <name evidence="14" type="ORF">EV696_101350</name>
</gene>
<evidence type="ECO:0000256" key="1">
    <source>
        <dbReference type="ARBA" id="ARBA00006360"/>
    </source>
</evidence>
<dbReference type="GO" id="GO:0006261">
    <property type="term" value="P:DNA-templated DNA replication"/>
    <property type="evidence" value="ECO:0007669"/>
    <property type="project" value="TreeGrafter"/>
</dbReference>
<keyword evidence="8 11" id="KW-0067">ATP-binding</keyword>
<evidence type="ECO:0000256" key="10">
    <source>
        <dbReference type="ARBA" id="ARBA00049244"/>
    </source>
</evidence>
<dbReference type="Pfam" id="PF13177">
    <property type="entry name" value="DNA_pol3_delta2"/>
    <property type="match status" value="1"/>
</dbReference>
<dbReference type="EC" id="2.7.7.7" evidence="11"/>
<comment type="caution">
    <text evidence="14">The sequence shown here is derived from an EMBL/GenBank/DDBJ whole genome shotgun (WGS) entry which is preliminary data.</text>
</comment>
<dbReference type="GO" id="GO:0003677">
    <property type="term" value="F:DNA binding"/>
    <property type="evidence" value="ECO:0007669"/>
    <property type="project" value="InterPro"/>
</dbReference>
<keyword evidence="3 11" id="KW-0548">Nucleotidyltransferase</keyword>
<dbReference type="NCBIfam" id="NF004046">
    <property type="entry name" value="PRK05563.1"/>
    <property type="match status" value="1"/>
</dbReference>
<keyword evidence="5" id="KW-0479">Metal-binding</keyword>
<comment type="function">
    <text evidence="11">DNA polymerase III is a complex, multichain enzyme responsible for most of the replicative synthesis in bacteria. This DNA polymerase also exhibits 3' to 5' exonuclease activity.</text>
</comment>
<dbReference type="FunFam" id="1.20.272.10:FF:000003">
    <property type="entry name" value="DNA polymerase III subunit gamma/tau"/>
    <property type="match status" value="1"/>
</dbReference>
<dbReference type="SUPFAM" id="SSF52540">
    <property type="entry name" value="P-loop containing nucleoside triphosphate hydrolases"/>
    <property type="match status" value="1"/>
</dbReference>
<protein>
    <recommendedName>
        <fullName evidence="11">DNA polymerase III subunit gamma/tau</fullName>
        <ecNumber evidence="11">2.7.7.7</ecNumber>
    </recommendedName>
</protein>
<dbReference type="PANTHER" id="PTHR11669">
    <property type="entry name" value="REPLICATION FACTOR C / DNA POLYMERASE III GAMMA-TAU SUBUNIT"/>
    <property type="match status" value="1"/>
</dbReference>